<feature type="compositionally biased region" description="Basic and acidic residues" evidence="1">
    <location>
        <begin position="1"/>
        <end position="11"/>
    </location>
</feature>
<accession>A0A2G8KGZ8</accession>
<evidence type="ECO:0000313" key="2">
    <source>
        <dbReference type="EMBL" id="PIK47266.1"/>
    </source>
</evidence>
<dbReference type="Proteomes" id="UP000230750">
    <property type="component" value="Unassembled WGS sequence"/>
</dbReference>
<sequence>MTWMSEFEKELSNPSTSLDAEELSEEIDVLESSSQKHTVDRKKKIKELAETLVAAMVMSGRVEKDSKAFFDKIDDITSKAKARQETLEQNVQLLQSLEKDMLSLQNWISATERSLNNRLSNRISAADLPDEYEHLKTDLASREVDFKNIKERANVLMGQTDSSATQRMHQQVQL</sequence>
<keyword evidence="3" id="KW-1185">Reference proteome</keyword>
<reference evidence="2 3" key="1">
    <citation type="journal article" date="2017" name="PLoS Biol.">
        <title>The sea cucumber genome provides insights into morphological evolution and visceral regeneration.</title>
        <authorList>
            <person name="Zhang X."/>
            <person name="Sun L."/>
            <person name="Yuan J."/>
            <person name="Sun Y."/>
            <person name="Gao Y."/>
            <person name="Zhang L."/>
            <person name="Li S."/>
            <person name="Dai H."/>
            <person name="Hamel J.F."/>
            <person name="Liu C."/>
            <person name="Yu Y."/>
            <person name="Liu S."/>
            <person name="Lin W."/>
            <person name="Guo K."/>
            <person name="Jin S."/>
            <person name="Xu P."/>
            <person name="Storey K.B."/>
            <person name="Huan P."/>
            <person name="Zhang T."/>
            <person name="Zhou Y."/>
            <person name="Zhang J."/>
            <person name="Lin C."/>
            <person name="Li X."/>
            <person name="Xing L."/>
            <person name="Huo D."/>
            <person name="Sun M."/>
            <person name="Wang L."/>
            <person name="Mercier A."/>
            <person name="Li F."/>
            <person name="Yang H."/>
            <person name="Xiang J."/>
        </authorList>
    </citation>
    <scope>NUCLEOTIDE SEQUENCE [LARGE SCALE GENOMIC DNA]</scope>
    <source>
        <strain evidence="2">Shaxun</strain>
        <tissue evidence="2">Muscle</tissue>
    </source>
</reference>
<dbReference type="OrthoDB" id="18853at2759"/>
<evidence type="ECO:0000256" key="1">
    <source>
        <dbReference type="SAM" id="MobiDB-lite"/>
    </source>
</evidence>
<protein>
    <submittedName>
        <fullName evidence="2">Dystrophin-like protein</fullName>
    </submittedName>
</protein>
<organism evidence="2 3">
    <name type="scientific">Stichopus japonicus</name>
    <name type="common">Sea cucumber</name>
    <dbReference type="NCBI Taxonomy" id="307972"/>
    <lineage>
        <taxon>Eukaryota</taxon>
        <taxon>Metazoa</taxon>
        <taxon>Echinodermata</taxon>
        <taxon>Eleutherozoa</taxon>
        <taxon>Echinozoa</taxon>
        <taxon>Holothuroidea</taxon>
        <taxon>Aspidochirotacea</taxon>
        <taxon>Aspidochirotida</taxon>
        <taxon>Stichopodidae</taxon>
        <taxon>Apostichopus</taxon>
    </lineage>
</organism>
<feature type="region of interest" description="Disordered" evidence="1">
    <location>
        <begin position="1"/>
        <end position="20"/>
    </location>
</feature>
<comment type="caution">
    <text evidence="2">The sequence shown here is derived from an EMBL/GenBank/DDBJ whole genome shotgun (WGS) entry which is preliminary data.</text>
</comment>
<dbReference type="SUPFAM" id="SSF46966">
    <property type="entry name" value="Spectrin repeat"/>
    <property type="match status" value="1"/>
</dbReference>
<name>A0A2G8KGZ8_STIJA</name>
<evidence type="ECO:0000313" key="3">
    <source>
        <dbReference type="Proteomes" id="UP000230750"/>
    </source>
</evidence>
<dbReference type="AlphaFoldDB" id="A0A2G8KGZ8"/>
<dbReference type="STRING" id="307972.A0A2G8KGZ8"/>
<dbReference type="Gene3D" id="1.20.58.60">
    <property type="match status" value="1"/>
</dbReference>
<proteinExistence type="predicted"/>
<dbReference type="EMBL" id="MRZV01000592">
    <property type="protein sequence ID" value="PIK47266.1"/>
    <property type="molecule type" value="Genomic_DNA"/>
</dbReference>
<gene>
    <name evidence="2" type="ORF">BSL78_15877</name>
</gene>